<proteinExistence type="predicted"/>
<dbReference type="AlphaFoldDB" id="A0A5M8REB5"/>
<feature type="transmembrane region" description="Helical" evidence="1">
    <location>
        <begin position="84"/>
        <end position="101"/>
    </location>
</feature>
<gene>
    <name evidence="2" type="ORF">DX927_22960</name>
</gene>
<dbReference type="EMBL" id="QSND01000007">
    <property type="protein sequence ID" value="KAA6446915.1"/>
    <property type="molecule type" value="Genomic_DNA"/>
</dbReference>
<evidence type="ECO:0008006" key="4">
    <source>
        <dbReference type="Google" id="ProtNLM"/>
    </source>
</evidence>
<evidence type="ECO:0000313" key="3">
    <source>
        <dbReference type="Proteomes" id="UP000324326"/>
    </source>
</evidence>
<evidence type="ECO:0000313" key="2">
    <source>
        <dbReference type="EMBL" id="KAA6446915.1"/>
    </source>
</evidence>
<sequence length="300" mass="34591">MDALTLYKVISLLIYPIVFLLACSAGLLVYQGLSTRNERVQTRLRIKRSLEMGKQQYKSLTLNSKTEALLKDAGYPLGITASKYFLIFASFYFFLFSYYVIYPFLSTGSYNVWITLGIAITFILFLPNMPYSLFSYVINRMIDYKASKKSSELFMLYDLIINELEMMNNHRVNSYNLIKNLLPYFTVIRKDIEVLLSDWVSLNPNEAFDHFAQSMGSKNAKALIAVLKTLDHVERETALTSLKGLHNIFARSQIESYRRRKKIATDLASIPMKTTHFIIILNFVALVIMMVTEVIQTSNY</sequence>
<reference evidence="2 3" key="1">
    <citation type="submission" date="2018-08" db="EMBL/GenBank/DDBJ databases">
        <title>Bacillus phenotypic plasticity.</title>
        <authorList>
            <person name="Hurtado E."/>
        </authorList>
    </citation>
    <scope>NUCLEOTIDE SEQUENCE [LARGE SCALE GENOMIC DNA]</scope>
    <source>
        <strain evidence="2 3">427</strain>
    </source>
</reference>
<dbReference type="Proteomes" id="UP000324326">
    <property type="component" value="Unassembled WGS sequence"/>
</dbReference>
<accession>A0A5M8REB5</accession>
<organism evidence="2 3">
    <name type="scientific">Bacillus swezeyi</name>
    <dbReference type="NCBI Taxonomy" id="1925020"/>
    <lineage>
        <taxon>Bacteria</taxon>
        <taxon>Bacillati</taxon>
        <taxon>Bacillota</taxon>
        <taxon>Bacilli</taxon>
        <taxon>Bacillales</taxon>
        <taxon>Bacillaceae</taxon>
        <taxon>Bacillus</taxon>
    </lineage>
</organism>
<keyword evidence="1" id="KW-0472">Membrane</keyword>
<feature type="transmembrane region" description="Helical" evidence="1">
    <location>
        <begin position="277"/>
        <end position="295"/>
    </location>
</feature>
<keyword evidence="1" id="KW-0812">Transmembrane</keyword>
<feature type="transmembrane region" description="Helical" evidence="1">
    <location>
        <begin position="113"/>
        <end position="138"/>
    </location>
</feature>
<name>A0A5M8REB5_9BACI</name>
<evidence type="ECO:0000256" key="1">
    <source>
        <dbReference type="SAM" id="Phobius"/>
    </source>
</evidence>
<comment type="caution">
    <text evidence="2">The sequence shown here is derived from an EMBL/GenBank/DDBJ whole genome shotgun (WGS) entry which is preliminary data.</text>
</comment>
<keyword evidence="1" id="KW-1133">Transmembrane helix</keyword>
<dbReference type="RefSeq" id="WP_150149948.1">
    <property type="nucleotide sequence ID" value="NZ_QSNF01000009.1"/>
</dbReference>
<protein>
    <recommendedName>
        <fullName evidence="4">Type II secretion system protein GspF domain-containing protein</fullName>
    </recommendedName>
</protein>
<feature type="transmembrane region" description="Helical" evidence="1">
    <location>
        <begin position="12"/>
        <end position="33"/>
    </location>
</feature>